<keyword evidence="1" id="KW-0472">Membrane</keyword>
<dbReference type="RefSeq" id="WP_147041584.1">
    <property type="nucleotide sequence ID" value="NZ_BAABIR010000001.1"/>
</dbReference>
<accession>A0A5C6TPL0</accession>
<name>A0A5C6TPL0_9SPHN</name>
<feature type="transmembrane region" description="Helical" evidence="1">
    <location>
        <begin position="71"/>
        <end position="89"/>
    </location>
</feature>
<keyword evidence="3" id="KW-1185">Reference proteome</keyword>
<evidence type="ECO:0000313" key="2">
    <source>
        <dbReference type="EMBL" id="TXC62196.1"/>
    </source>
</evidence>
<sequence>MSTSPQQAIGGASPHLALDPLADLPLRRPSRSLWTYLPLVISIAVFAAAIAQLRHLHVGDLATLLPRGPAFWLVFAGAYLAQPIADWIIFHRLWNLPAAGIVPLLRKFVANELVLGYSGELYFYAWARRHSRLTAAPFGAVKDVTVLSALTGNAATLLLLVLAFPLWKEIGLARAGGAVSLSVAFLLLTSVAMLLLRTRLFTLPRRELWMVAAVHTGRILLVTGFTALLWHLCLPAVGIAWWVLLATLRALVSRLAFLPNKDVAFAGIAVFLIGHDVEIGALMTLIAGLIVAAHVAVGTVLAATELAERRAAR</sequence>
<dbReference type="EMBL" id="VOQQ01000001">
    <property type="protein sequence ID" value="TXC62196.1"/>
    <property type="molecule type" value="Genomic_DNA"/>
</dbReference>
<keyword evidence="1" id="KW-0812">Transmembrane</keyword>
<feature type="transmembrane region" description="Helical" evidence="1">
    <location>
        <begin position="147"/>
        <end position="167"/>
    </location>
</feature>
<dbReference type="Proteomes" id="UP000321249">
    <property type="component" value="Unassembled WGS sequence"/>
</dbReference>
<feature type="transmembrane region" description="Helical" evidence="1">
    <location>
        <begin position="33"/>
        <end position="51"/>
    </location>
</feature>
<feature type="transmembrane region" description="Helical" evidence="1">
    <location>
        <begin position="219"/>
        <end position="243"/>
    </location>
</feature>
<keyword evidence="1" id="KW-1133">Transmembrane helix</keyword>
<gene>
    <name evidence="2" type="ORF">FRZ32_00150</name>
</gene>
<dbReference type="AlphaFoldDB" id="A0A5C6TPL0"/>
<evidence type="ECO:0000256" key="1">
    <source>
        <dbReference type="SAM" id="Phobius"/>
    </source>
</evidence>
<protein>
    <recommendedName>
        <fullName evidence="4">Flippase-like domain-containing protein</fullName>
    </recommendedName>
</protein>
<evidence type="ECO:0000313" key="3">
    <source>
        <dbReference type="Proteomes" id="UP000321249"/>
    </source>
</evidence>
<organism evidence="2 3">
    <name type="scientific">Allosphingosinicella ginsenosidimutans</name>
    <dbReference type="NCBI Taxonomy" id="1176539"/>
    <lineage>
        <taxon>Bacteria</taxon>
        <taxon>Pseudomonadati</taxon>
        <taxon>Pseudomonadota</taxon>
        <taxon>Alphaproteobacteria</taxon>
        <taxon>Sphingomonadales</taxon>
        <taxon>Sphingomonadaceae</taxon>
        <taxon>Allosphingosinicella</taxon>
    </lineage>
</organism>
<comment type="caution">
    <text evidence="2">The sequence shown here is derived from an EMBL/GenBank/DDBJ whole genome shotgun (WGS) entry which is preliminary data.</text>
</comment>
<feature type="transmembrane region" description="Helical" evidence="1">
    <location>
        <begin position="279"/>
        <end position="303"/>
    </location>
</feature>
<evidence type="ECO:0008006" key="4">
    <source>
        <dbReference type="Google" id="ProtNLM"/>
    </source>
</evidence>
<dbReference type="OrthoDB" id="7184927at2"/>
<reference evidence="2 3" key="1">
    <citation type="journal article" date="2015" name="J. Microbiol.">
        <title>Sphingosinicella ginsenosidimutans sp. nov., with ginsenoside converting activity.</title>
        <authorList>
            <person name="Kim J.K."/>
            <person name="Kang M.S."/>
            <person name="Park S.C."/>
            <person name="Kim K.M."/>
            <person name="Choi K."/>
            <person name="Yoon M.H."/>
            <person name="Im W.T."/>
        </authorList>
    </citation>
    <scope>NUCLEOTIDE SEQUENCE [LARGE SCALE GENOMIC DNA]</scope>
    <source>
        <strain evidence="2 3">BS-11</strain>
    </source>
</reference>
<proteinExistence type="predicted"/>
<feature type="transmembrane region" description="Helical" evidence="1">
    <location>
        <begin position="179"/>
        <end position="199"/>
    </location>
</feature>